<organism evidence="1 2">
    <name type="scientific">Bacteroides faecalis</name>
    <dbReference type="NCBI Taxonomy" id="2447885"/>
    <lineage>
        <taxon>Bacteria</taxon>
        <taxon>Pseudomonadati</taxon>
        <taxon>Bacteroidota</taxon>
        <taxon>Bacteroidia</taxon>
        <taxon>Bacteroidales</taxon>
        <taxon>Bacteroidaceae</taxon>
        <taxon>Bacteroides</taxon>
    </lineage>
</organism>
<dbReference type="AlphaFoldDB" id="A0A401LNJ4"/>
<sequence length="90" mass="10567">MRFADEDLWLTLAQIYDTTKQNINRHIENILSDGELDIKRTVKEFLTVCQEGNRRVQHSIVHYNLDMVIALGYRAQSQMATRFLYNASSF</sequence>
<keyword evidence="2" id="KW-1185">Reference proteome</keyword>
<proteinExistence type="predicted"/>
<dbReference type="Proteomes" id="UP000288079">
    <property type="component" value="Unassembled WGS sequence"/>
</dbReference>
<evidence type="ECO:0000313" key="2">
    <source>
        <dbReference type="Proteomes" id="UP000288079"/>
    </source>
</evidence>
<dbReference type="PANTHER" id="PTHR35810">
    <property type="entry name" value="CYTOPLASMIC PROTEIN-RELATED"/>
    <property type="match status" value="1"/>
</dbReference>
<evidence type="ECO:0008006" key="3">
    <source>
        <dbReference type="Google" id="ProtNLM"/>
    </source>
</evidence>
<dbReference type="Pfam" id="PF13310">
    <property type="entry name" value="Virulence_RhuM"/>
    <property type="match status" value="1"/>
</dbReference>
<gene>
    <name evidence="1" type="ORF">KGMB02408_00510</name>
</gene>
<evidence type="ECO:0000313" key="1">
    <source>
        <dbReference type="EMBL" id="GCB33106.1"/>
    </source>
</evidence>
<dbReference type="InterPro" id="IPR011204">
    <property type="entry name" value="Virulence_RhuM-like"/>
</dbReference>
<reference evidence="1 2" key="1">
    <citation type="submission" date="2018-10" db="EMBL/GenBank/DDBJ databases">
        <title>Draft Genome Sequence of Bacteroides sp. KCTC 15687.</title>
        <authorList>
            <person name="Yu S.Y."/>
            <person name="Kim J.S."/>
            <person name="Oh B.S."/>
            <person name="Park S.H."/>
            <person name="Kang S.W."/>
            <person name="Park J.E."/>
            <person name="Choi S.H."/>
            <person name="Han K.I."/>
            <person name="Lee K.C."/>
            <person name="Eom M.K."/>
            <person name="Suh M.K."/>
            <person name="Lee D.H."/>
            <person name="Yoon H."/>
            <person name="Kim B."/>
            <person name="Yang S.J."/>
            <person name="Lee J.S."/>
            <person name="Lee J.H."/>
        </authorList>
    </citation>
    <scope>NUCLEOTIDE SEQUENCE [LARGE SCALE GENOMIC DNA]</scope>
    <source>
        <strain evidence="1 2">KCTC 15687</strain>
    </source>
</reference>
<comment type="caution">
    <text evidence="1">The sequence shown here is derived from an EMBL/GenBank/DDBJ whole genome shotgun (WGS) entry which is preliminary data.</text>
</comment>
<dbReference type="EMBL" id="BHWB01000001">
    <property type="protein sequence ID" value="GCB33106.1"/>
    <property type="molecule type" value="Genomic_DNA"/>
</dbReference>
<name>A0A401LNJ4_9BACE</name>
<protein>
    <recommendedName>
        <fullName evidence="3">Death-on-curing protein</fullName>
    </recommendedName>
</protein>
<dbReference type="PANTHER" id="PTHR35810:SF1">
    <property type="entry name" value="CYTOPLASMIC PROTEIN"/>
    <property type="match status" value="1"/>
</dbReference>
<accession>A0A401LNJ4</accession>